<dbReference type="Bgee" id="ENSSSAG00000069520">
    <property type="expression patterns" value="Expressed in zone of skin and 3 other cell types or tissues"/>
</dbReference>
<dbReference type="PANTHER" id="PTHR13874:SF12">
    <property type="entry name" value="ENDOTHELIN-3A"/>
    <property type="match status" value="1"/>
</dbReference>
<comment type="similarity">
    <text evidence="2">Belongs to the endothelin/sarafotoxin family.</text>
</comment>
<evidence type="ECO:0000256" key="5">
    <source>
        <dbReference type="ARBA" id="ARBA00023322"/>
    </source>
</evidence>
<evidence type="ECO:0000313" key="8">
    <source>
        <dbReference type="RefSeq" id="XP_014060871.1"/>
    </source>
</evidence>
<dbReference type="InterPro" id="IPR019764">
    <property type="entry name" value="Endothelin_toxin_CS"/>
</dbReference>
<dbReference type="AlphaFoldDB" id="A0A1S3S954"/>
<accession>A0A1S3S954</accession>
<name>A0A1S3S954_SALSA</name>
<evidence type="ECO:0000313" key="7">
    <source>
        <dbReference type="Proteomes" id="UP001652741"/>
    </source>
</evidence>
<protein>
    <submittedName>
        <fullName evidence="8">Endothelin-1</fullName>
    </submittedName>
</protein>
<dbReference type="STRING" id="8030.ENSSSAP00000086914"/>
<dbReference type="GO" id="GO:0019229">
    <property type="term" value="P:regulation of vasoconstriction"/>
    <property type="evidence" value="ECO:0007669"/>
    <property type="project" value="InterPro"/>
</dbReference>
<keyword evidence="7" id="KW-1185">Reference proteome</keyword>
<comment type="subcellular location">
    <subcellularLocation>
        <location evidence="1">Secreted</location>
    </subcellularLocation>
</comment>
<dbReference type="SMART" id="SM00272">
    <property type="entry name" value="END"/>
    <property type="match status" value="2"/>
</dbReference>
<sequence>MLHFSLVPASGNIVTTIFEFGAVCTHSCLEHWNRIMDLTTFYFLTTTLVLILEHEAYSDSTSIPGTGPEEGPVKLLNHRPHRREKRCSCENLKDKECVYFCHIGIVWVNTPGQIVSYGVGSFPVRLRREVGRCFCAERNDFECLHFCSALRTLKEGENDLDKRKFATKFKKRYKAGISDKRNQQTLIQET</sequence>
<reference evidence="8" key="1">
    <citation type="submission" date="2025-08" db="UniProtKB">
        <authorList>
            <consortium name="RefSeq"/>
        </authorList>
    </citation>
    <scope>IDENTIFICATION</scope>
</reference>
<dbReference type="Proteomes" id="UP001652741">
    <property type="component" value="Chromosome ssa06"/>
</dbReference>
<keyword evidence="5" id="KW-0839">Vasoconstrictor</keyword>
<evidence type="ECO:0000256" key="3">
    <source>
        <dbReference type="ARBA" id="ARBA00022525"/>
    </source>
</evidence>
<dbReference type="KEGG" id="sasa:106607917"/>
<dbReference type="RefSeq" id="XP_014060871.1">
    <property type="nucleotide sequence ID" value="XM_014205396.2"/>
</dbReference>
<dbReference type="PANTHER" id="PTHR13874">
    <property type="entry name" value="ENDOTHELIN"/>
    <property type="match status" value="1"/>
</dbReference>
<dbReference type="GeneID" id="106607917"/>
<dbReference type="GO" id="GO:0003100">
    <property type="term" value="P:regulation of systemic arterial blood pressure by endothelin"/>
    <property type="evidence" value="ECO:0007669"/>
    <property type="project" value="TreeGrafter"/>
</dbReference>
<proteinExistence type="inferred from homology"/>
<dbReference type="PROSITE" id="PS00270">
    <property type="entry name" value="ENDOTHELIN"/>
    <property type="match status" value="2"/>
</dbReference>
<evidence type="ECO:0000256" key="1">
    <source>
        <dbReference type="ARBA" id="ARBA00004613"/>
    </source>
</evidence>
<dbReference type="GO" id="GO:0006874">
    <property type="term" value="P:intracellular calcium ion homeostasis"/>
    <property type="evidence" value="ECO:0007669"/>
    <property type="project" value="TreeGrafter"/>
</dbReference>
<dbReference type="InterPro" id="IPR020475">
    <property type="entry name" value="Endothelin"/>
</dbReference>
<dbReference type="OMA" id="FCAERND"/>
<dbReference type="GO" id="GO:0005615">
    <property type="term" value="C:extracellular space"/>
    <property type="evidence" value="ECO:0007669"/>
    <property type="project" value="TreeGrafter"/>
</dbReference>
<dbReference type="GO" id="GO:0005179">
    <property type="term" value="F:hormone activity"/>
    <property type="evidence" value="ECO:0007669"/>
    <property type="project" value="TreeGrafter"/>
</dbReference>
<dbReference type="GO" id="GO:0031708">
    <property type="term" value="F:endothelin B receptor binding"/>
    <property type="evidence" value="ECO:0007669"/>
    <property type="project" value="TreeGrafter"/>
</dbReference>
<gene>
    <name evidence="8" type="primary">LOC106607917</name>
</gene>
<feature type="domain" description="Endothelin-like toxin" evidence="6">
    <location>
        <begin position="86"/>
        <end position="107"/>
    </location>
</feature>
<dbReference type="PaxDb" id="8030-ENSSSAP00000086914"/>
<dbReference type="GO" id="GO:0014826">
    <property type="term" value="P:vein smooth muscle contraction"/>
    <property type="evidence" value="ECO:0007669"/>
    <property type="project" value="TreeGrafter"/>
</dbReference>
<organism evidence="7 8">
    <name type="scientific">Salmo salar</name>
    <name type="common">Atlantic salmon</name>
    <dbReference type="NCBI Taxonomy" id="8030"/>
    <lineage>
        <taxon>Eukaryota</taxon>
        <taxon>Metazoa</taxon>
        <taxon>Chordata</taxon>
        <taxon>Craniata</taxon>
        <taxon>Vertebrata</taxon>
        <taxon>Euteleostomi</taxon>
        <taxon>Actinopterygii</taxon>
        <taxon>Neopterygii</taxon>
        <taxon>Teleostei</taxon>
        <taxon>Protacanthopterygii</taxon>
        <taxon>Salmoniformes</taxon>
        <taxon>Salmonidae</taxon>
        <taxon>Salmoninae</taxon>
        <taxon>Salmo</taxon>
    </lineage>
</organism>
<evidence type="ECO:0000256" key="4">
    <source>
        <dbReference type="ARBA" id="ARBA00022858"/>
    </source>
</evidence>
<evidence type="ECO:0000259" key="6">
    <source>
        <dbReference type="SMART" id="SM00272"/>
    </source>
</evidence>
<dbReference type="PRINTS" id="PR00365">
    <property type="entry name" value="ENDOTHELIN"/>
</dbReference>
<keyword evidence="3" id="KW-0964">Secreted</keyword>
<feature type="domain" description="Endothelin-like toxin" evidence="6">
    <location>
        <begin position="132"/>
        <end position="153"/>
    </location>
</feature>
<dbReference type="Pfam" id="PF00322">
    <property type="entry name" value="Endothelin"/>
    <property type="match status" value="1"/>
</dbReference>
<evidence type="ECO:0000256" key="2">
    <source>
        <dbReference type="ARBA" id="ARBA00010959"/>
    </source>
</evidence>
<dbReference type="OrthoDB" id="9943124at2759"/>
<keyword evidence="4" id="KW-0838">Vasoactive</keyword>
<dbReference type="InterPro" id="IPR001928">
    <property type="entry name" value="Endothln-like_toxin"/>
</dbReference>